<protein>
    <submittedName>
        <fullName evidence="2">Helix-turn-helix domain-containing protein</fullName>
    </submittedName>
</protein>
<dbReference type="EMBL" id="SUMC01000003">
    <property type="protein sequence ID" value="TKA12789.1"/>
    <property type="molecule type" value="Genomic_DNA"/>
</dbReference>
<keyword evidence="3" id="KW-1185">Reference proteome</keyword>
<gene>
    <name evidence="2" type="ORF">FCI23_05445</name>
</gene>
<dbReference type="SMART" id="SM00530">
    <property type="entry name" value="HTH_XRE"/>
    <property type="match status" value="1"/>
</dbReference>
<dbReference type="Gene3D" id="1.10.260.40">
    <property type="entry name" value="lambda repressor-like DNA-binding domains"/>
    <property type="match status" value="1"/>
</dbReference>
<dbReference type="Pfam" id="PF13560">
    <property type="entry name" value="HTH_31"/>
    <property type="match status" value="1"/>
</dbReference>
<evidence type="ECO:0000259" key="1">
    <source>
        <dbReference type="PROSITE" id="PS50943"/>
    </source>
</evidence>
<evidence type="ECO:0000313" key="2">
    <source>
        <dbReference type="EMBL" id="TKA12789.1"/>
    </source>
</evidence>
<evidence type="ECO:0000313" key="3">
    <source>
        <dbReference type="Proteomes" id="UP000305778"/>
    </source>
</evidence>
<dbReference type="OrthoDB" id="4350134at2"/>
<name>A0A4V5N0P2_9ACTN</name>
<dbReference type="RefSeq" id="WP_136722265.1">
    <property type="nucleotide sequence ID" value="NZ_SUMC01000003.1"/>
</dbReference>
<feature type="domain" description="HTH cro/C1-type" evidence="1">
    <location>
        <begin position="25"/>
        <end position="72"/>
    </location>
</feature>
<dbReference type="InterPro" id="IPR010982">
    <property type="entry name" value="Lambda_DNA-bd_dom_sf"/>
</dbReference>
<sequence length="288" mass="32304">MGTSTQLMARMSLGAALRRHRDEIKGMTLAKVAGHLGVTDSLLSRIETGKRTCSQKLFAELMDLFEVPEGERDELSTLLADSRDRRLPWWATYREFISASYERLISFEDAAERVLEYQVGIVPGLLQTEEYARAVIGVGFASLGPDQIDGLVEVRTLRQRHRLDGSRPMVCQYVITQGVLQYQVGGQQAHRDQLHRLLELSERDMIDLRVIPYEKGEEGTQTGAYRILQFPGGDMPDVAFGESVAGSIVLDDPRDLRRLHRLHKNLTAAALGPDKTRDLIAKIMTEGI</sequence>
<dbReference type="Pfam" id="PF19054">
    <property type="entry name" value="DUF5753"/>
    <property type="match status" value="1"/>
</dbReference>
<dbReference type="PROSITE" id="PS50943">
    <property type="entry name" value="HTH_CROC1"/>
    <property type="match status" value="1"/>
</dbReference>
<organism evidence="2 3">
    <name type="scientific">Actinacidiphila oryziradicis</name>
    <dbReference type="NCBI Taxonomy" id="2571141"/>
    <lineage>
        <taxon>Bacteria</taxon>
        <taxon>Bacillati</taxon>
        <taxon>Actinomycetota</taxon>
        <taxon>Actinomycetes</taxon>
        <taxon>Kitasatosporales</taxon>
        <taxon>Streptomycetaceae</taxon>
        <taxon>Actinacidiphila</taxon>
    </lineage>
</organism>
<proteinExistence type="predicted"/>
<dbReference type="CDD" id="cd00093">
    <property type="entry name" value="HTH_XRE"/>
    <property type="match status" value="1"/>
</dbReference>
<dbReference type="GO" id="GO:0003677">
    <property type="term" value="F:DNA binding"/>
    <property type="evidence" value="ECO:0007669"/>
    <property type="project" value="InterPro"/>
</dbReference>
<dbReference type="SUPFAM" id="SSF47413">
    <property type="entry name" value="lambda repressor-like DNA-binding domains"/>
    <property type="match status" value="1"/>
</dbReference>
<comment type="caution">
    <text evidence="2">The sequence shown here is derived from an EMBL/GenBank/DDBJ whole genome shotgun (WGS) entry which is preliminary data.</text>
</comment>
<dbReference type="InterPro" id="IPR001387">
    <property type="entry name" value="Cro/C1-type_HTH"/>
</dbReference>
<dbReference type="InterPro" id="IPR043917">
    <property type="entry name" value="DUF5753"/>
</dbReference>
<reference evidence="2 3" key="1">
    <citation type="submission" date="2019-04" db="EMBL/GenBank/DDBJ databases">
        <title>Streptomyces oryziradicis sp. nov., a novel actinomycete isolated from rhizosphere soil of rice (Oryza sativa L.).</title>
        <authorList>
            <person name="Li C."/>
        </authorList>
    </citation>
    <scope>NUCLEOTIDE SEQUENCE [LARGE SCALE GENOMIC DNA]</scope>
    <source>
        <strain evidence="2 3">NEAU-C40</strain>
    </source>
</reference>
<dbReference type="Proteomes" id="UP000305778">
    <property type="component" value="Unassembled WGS sequence"/>
</dbReference>
<dbReference type="AlphaFoldDB" id="A0A4V5N0P2"/>
<accession>A0A4V5N0P2</accession>